<dbReference type="Proteomes" id="UP000886786">
    <property type="component" value="Unassembled WGS sequence"/>
</dbReference>
<keyword evidence="3 5" id="KW-0067">ATP-binding</keyword>
<dbReference type="SUPFAM" id="SSF52540">
    <property type="entry name" value="P-loop containing nucleoside triphosphate hydrolases"/>
    <property type="match status" value="1"/>
</dbReference>
<gene>
    <name evidence="9" type="ORF">IAB27_04865</name>
</gene>
<dbReference type="InterPro" id="IPR036388">
    <property type="entry name" value="WH-like_DNA-bd_sf"/>
</dbReference>
<evidence type="ECO:0000256" key="1">
    <source>
        <dbReference type="ARBA" id="ARBA00006474"/>
    </source>
</evidence>
<evidence type="ECO:0000256" key="2">
    <source>
        <dbReference type="ARBA" id="ARBA00022741"/>
    </source>
</evidence>
<dbReference type="InterPro" id="IPR003593">
    <property type="entry name" value="AAA+_ATPase"/>
</dbReference>
<dbReference type="PANTHER" id="PTHR22683">
    <property type="entry name" value="SPORULATION PROTEIN RELATED"/>
    <property type="match status" value="1"/>
</dbReference>
<comment type="caution">
    <text evidence="9">The sequence shown here is derived from an EMBL/GenBank/DDBJ whole genome shotgun (WGS) entry which is preliminary data.</text>
</comment>
<dbReference type="PROSITE" id="PS50901">
    <property type="entry name" value="FTSK"/>
    <property type="match status" value="1"/>
</dbReference>
<accession>A0A9D0ZR49</accession>
<dbReference type="GO" id="GO:0005524">
    <property type="term" value="F:ATP binding"/>
    <property type="evidence" value="ECO:0007669"/>
    <property type="project" value="UniProtKB-UniRule"/>
</dbReference>
<feature type="transmembrane region" description="Helical" evidence="7">
    <location>
        <begin position="21"/>
        <end position="41"/>
    </location>
</feature>
<dbReference type="InterPro" id="IPR018541">
    <property type="entry name" value="Ftsk_gamma"/>
</dbReference>
<feature type="transmembrane region" description="Helical" evidence="7">
    <location>
        <begin position="53"/>
        <end position="72"/>
    </location>
</feature>
<dbReference type="SUPFAM" id="SSF46785">
    <property type="entry name" value="Winged helix' DNA-binding domain"/>
    <property type="match status" value="1"/>
</dbReference>
<protein>
    <submittedName>
        <fullName evidence="9">DNA translocase FtsK</fullName>
    </submittedName>
</protein>
<dbReference type="Gene3D" id="3.30.980.40">
    <property type="match status" value="1"/>
</dbReference>
<dbReference type="CDD" id="cd01127">
    <property type="entry name" value="TrwB_TraG_TraD_VirD4"/>
    <property type="match status" value="1"/>
</dbReference>
<sequence>MAKKKKRKTKEKQTASYSVELKGIILILIAIIGCCPFGITADIIKGFSAFLTGAWYVVPLIGLGVCGGYMMVKRDKPDFFTSNLIGLYILFLGILILSHTEYIKQLDTSGASFDVLKETINNVMGFVSNNQTIQGGGIIGGIFAVLGVKLLTLEGTEVVCIALMVCGTIMFTGVSIYDAVNAIKAKLAKAKEERTNRKAARAAEEAEEEYEEEKDKDIVITQATTPEVPETKEEETPKPEPKQTGEYHKPPITLLVKPKIKKETIKANQDAIKETVGELEKVISDFGVEAKVVAANTGPTVTQYELEIKSGTRLSKVTALNKEIALELGAKDVRIQAPIPGKKTVGVELPNKKNTSVSVREILEQVPKSKENSKLLVALGKNIMGQPIFCEIDKTPHLLVAGSTGSGKSVCINSMITSILMRTKPDEVKLVLVDPKKVELSMYNGVPHLLTPVVTDPKKANIVLQKIVKIMEDRFDLFESSKTKNIAGYNAYVEKKNESLSDDEKIKKIPYIVVIIDELADLMLVAAKEVEDSIMRITQMARAAGIHLIVATQRPSTDIITGVVKSNIPSRISFAVSSSIDSRTILDMSGAEKLLGKGDMLFLPQGENQPMRVQGTFISDDEIKAVVDYTISQQKAMYDDSLTISEEDRGAVSSVEKEEYEEPLYDEIVEFVITQGKASASLLQRRFRLGYNRAARCIDLLEERGIVGPPNGSKPREVLVGKKEE</sequence>
<feature type="compositionally biased region" description="Basic and acidic residues" evidence="6">
    <location>
        <begin position="229"/>
        <end position="248"/>
    </location>
</feature>
<dbReference type="Gene3D" id="1.10.10.10">
    <property type="entry name" value="Winged helix-like DNA-binding domain superfamily/Winged helix DNA-binding domain"/>
    <property type="match status" value="1"/>
</dbReference>
<dbReference type="Pfam" id="PF17854">
    <property type="entry name" value="FtsK_alpha"/>
    <property type="match status" value="1"/>
</dbReference>
<keyword evidence="7" id="KW-1133">Transmembrane helix</keyword>
<organism evidence="9 10">
    <name type="scientific">Candidatus Coprosoma intestinipullorum</name>
    <dbReference type="NCBI Taxonomy" id="2840752"/>
    <lineage>
        <taxon>Bacteria</taxon>
        <taxon>Bacillati</taxon>
        <taxon>Bacillota</taxon>
        <taxon>Bacillota incertae sedis</taxon>
        <taxon>Candidatus Coprosoma</taxon>
    </lineage>
</organism>
<feature type="binding site" evidence="5">
    <location>
        <begin position="402"/>
        <end position="409"/>
    </location>
    <ligand>
        <name>ATP</name>
        <dbReference type="ChEBI" id="CHEBI:30616"/>
    </ligand>
</feature>
<evidence type="ECO:0000256" key="4">
    <source>
        <dbReference type="ARBA" id="ARBA00023125"/>
    </source>
</evidence>
<keyword evidence="7" id="KW-0472">Membrane</keyword>
<reference evidence="9" key="2">
    <citation type="journal article" date="2021" name="PeerJ">
        <title>Extensive microbial diversity within the chicken gut microbiome revealed by metagenomics and culture.</title>
        <authorList>
            <person name="Gilroy R."/>
            <person name="Ravi A."/>
            <person name="Getino M."/>
            <person name="Pursley I."/>
            <person name="Horton D.L."/>
            <person name="Alikhan N.F."/>
            <person name="Baker D."/>
            <person name="Gharbi K."/>
            <person name="Hall N."/>
            <person name="Watson M."/>
            <person name="Adriaenssens E.M."/>
            <person name="Foster-Nyarko E."/>
            <person name="Jarju S."/>
            <person name="Secka A."/>
            <person name="Antonio M."/>
            <person name="Oren A."/>
            <person name="Chaudhuri R.R."/>
            <person name="La Ragione R."/>
            <person name="Hildebrand F."/>
            <person name="Pallen M.J."/>
        </authorList>
    </citation>
    <scope>NUCLEOTIDE SEQUENCE</scope>
    <source>
        <strain evidence="9">CHK147-3167</strain>
    </source>
</reference>
<keyword evidence="4" id="KW-0238">DNA-binding</keyword>
<dbReference type="AlphaFoldDB" id="A0A9D0ZR49"/>
<name>A0A9D0ZR49_9FIRM</name>
<feature type="domain" description="FtsK" evidence="8">
    <location>
        <begin position="385"/>
        <end position="583"/>
    </location>
</feature>
<evidence type="ECO:0000256" key="6">
    <source>
        <dbReference type="SAM" id="MobiDB-lite"/>
    </source>
</evidence>
<evidence type="ECO:0000256" key="5">
    <source>
        <dbReference type="PROSITE-ProRule" id="PRU00289"/>
    </source>
</evidence>
<feature type="compositionally biased region" description="Basic and acidic residues" evidence="6">
    <location>
        <begin position="194"/>
        <end position="204"/>
    </location>
</feature>
<comment type="similarity">
    <text evidence="1">Belongs to the FtsK/SpoIIIE/SftA family.</text>
</comment>
<keyword evidence="7" id="KW-0812">Transmembrane</keyword>
<dbReference type="SMART" id="SM00843">
    <property type="entry name" value="Ftsk_gamma"/>
    <property type="match status" value="1"/>
</dbReference>
<dbReference type="PANTHER" id="PTHR22683:SF41">
    <property type="entry name" value="DNA TRANSLOCASE FTSK"/>
    <property type="match status" value="1"/>
</dbReference>
<dbReference type="InterPro" id="IPR027417">
    <property type="entry name" value="P-loop_NTPase"/>
</dbReference>
<feature type="transmembrane region" description="Helical" evidence="7">
    <location>
        <begin position="158"/>
        <end position="177"/>
    </location>
</feature>
<dbReference type="Pfam" id="PF01580">
    <property type="entry name" value="FtsK_SpoIIIE"/>
    <property type="match status" value="1"/>
</dbReference>
<feature type="transmembrane region" description="Helical" evidence="7">
    <location>
        <begin position="79"/>
        <end position="97"/>
    </location>
</feature>
<dbReference type="PROSITE" id="PS51257">
    <property type="entry name" value="PROKAR_LIPOPROTEIN"/>
    <property type="match status" value="1"/>
</dbReference>
<dbReference type="EMBL" id="DVFV01000090">
    <property type="protein sequence ID" value="HIQ90936.1"/>
    <property type="molecule type" value="Genomic_DNA"/>
</dbReference>
<feature type="region of interest" description="Disordered" evidence="6">
    <location>
        <begin position="706"/>
        <end position="725"/>
    </location>
</feature>
<dbReference type="InterPro" id="IPR041027">
    <property type="entry name" value="FtsK_alpha"/>
</dbReference>
<dbReference type="GO" id="GO:0016020">
    <property type="term" value="C:membrane"/>
    <property type="evidence" value="ECO:0007669"/>
    <property type="project" value="UniProtKB-SubCell"/>
</dbReference>
<evidence type="ECO:0000256" key="3">
    <source>
        <dbReference type="ARBA" id="ARBA00022840"/>
    </source>
</evidence>
<keyword evidence="2 5" id="KW-0547">Nucleotide-binding</keyword>
<evidence type="ECO:0000313" key="9">
    <source>
        <dbReference type="EMBL" id="HIQ90936.1"/>
    </source>
</evidence>
<feature type="region of interest" description="Disordered" evidence="6">
    <location>
        <begin position="194"/>
        <end position="248"/>
    </location>
</feature>
<reference evidence="9" key="1">
    <citation type="submission" date="2020-10" db="EMBL/GenBank/DDBJ databases">
        <authorList>
            <person name="Gilroy R."/>
        </authorList>
    </citation>
    <scope>NUCLEOTIDE SEQUENCE</scope>
    <source>
        <strain evidence="9">CHK147-3167</strain>
    </source>
</reference>
<dbReference type="GO" id="GO:0003677">
    <property type="term" value="F:DNA binding"/>
    <property type="evidence" value="ECO:0007669"/>
    <property type="project" value="UniProtKB-KW"/>
</dbReference>
<evidence type="ECO:0000259" key="8">
    <source>
        <dbReference type="PROSITE" id="PS50901"/>
    </source>
</evidence>
<dbReference type="Gene3D" id="3.40.50.300">
    <property type="entry name" value="P-loop containing nucleotide triphosphate hydrolases"/>
    <property type="match status" value="1"/>
</dbReference>
<feature type="transmembrane region" description="Helical" evidence="7">
    <location>
        <begin position="133"/>
        <end position="151"/>
    </location>
</feature>
<dbReference type="SMART" id="SM00382">
    <property type="entry name" value="AAA"/>
    <property type="match status" value="1"/>
</dbReference>
<dbReference type="Pfam" id="PF09397">
    <property type="entry name" value="FtsK_gamma"/>
    <property type="match status" value="1"/>
</dbReference>
<dbReference type="InterPro" id="IPR036390">
    <property type="entry name" value="WH_DNA-bd_sf"/>
</dbReference>
<dbReference type="InterPro" id="IPR002543">
    <property type="entry name" value="FtsK_dom"/>
</dbReference>
<feature type="compositionally biased region" description="Basic and acidic residues" evidence="6">
    <location>
        <begin position="714"/>
        <end position="725"/>
    </location>
</feature>
<dbReference type="InterPro" id="IPR050206">
    <property type="entry name" value="FtsK/SpoIIIE/SftA"/>
</dbReference>
<proteinExistence type="inferred from homology"/>
<evidence type="ECO:0000256" key="7">
    <source>
        <dbReference type="SAM" id="Phobius"/>
    </source>
</evidence>
<evidence type="ECO:0000313" key="10">
    <source>
        <dbReference type="Proteomes" id="UP000886786"/>
    </source>
</evidence>